<feature type="transmembrane region" description="Helical" evidence="1">
    <location>
        <begin position="6"/>
        <end position="24"/>
    </location>
</feature>
<keyword evidence="1" id="KW-1133">Transmembrane helix</keyword>
<keyword evidence="1" id="KW-0472">Membrane</keyword>
<protein>
    <submittedName>
        <fullName evidence="2">Uncharacterized protein</fullName>
    </submittedName>
</protein>
<dbReference type="Proteomes" id="UP000238157">
    <property type="component" value="Unassembled WGS sequence"/>
</dbReference>
<proteinExistence type="predicted"/>
<keyword evidence="1" id="KW-0812">Transmembrane</keyword>
<dbReference type="EMBL" id="PVTR01000003">
    <property type="protein sequence ID" value="PRY89202.1"/>
    <property type="molecule type" value="Genomic_DNA"/>
</dbReference>
<evidence type="ECO:0000313" key="2">
    <source>
        <dbReference type="EMBL" id="PRY89202.1"/>
    </source>
</evidence>
<evidence type="ECO:0000313" key="3">
    <source>
        <dbReference type="Proteomes" id="UP000238157"/>
    </source>
</evidence>
<accession>A0A2T0WR75</accession>
<gene>
    <name evidence="2" type="ORF">CLW00_103324</name>
</gene>
<comment type="caution">
    <text evidence="2">The sequence shown here is derived from an EMBL/GenBank/DDBJ whole genome shotgun (WGS) entry which is preliminary data.</text>
</comment>
<name>A0A2T0WR75_9BACT</name>
<reference evidence="2 3" key="1">
    <citation type="submission" date="2018-03" db="EMBL/GenBank/DDBJ databases">
        <title>Genomic Encyclopedia of Archaeal and Bacterial Type Strains, Phase II (KMG-II): from individual species to whole genera.</title>
        <authorList>
            <person name="Goeker M."/>
        </authorList>
    </citation>
    <scope>NUCLEOTIDE SEQUENCE [LARGE SCALE GENOMIC DNA]</scope>
    <source>
        <strain evidence="2 3">DSM 27929</strain>
    </source>
</reference>
<evidence type="ECO:0000256" key="1">
    <source>
        <dbReference type="SAM" id="Phobius"/>
    </source>
</evidence>
<organism evidence="2 3">
    <name type="scientific">Mongoliibacter ruber</name>
    <dbReference type="NCBI Taxonomy" id="1750599"/>
    <lineage>
        <taxon>Bacteria</taxon>
        <taxon>Pseudomonadati</taxon>
        <taxon>Bacteroidota</taxon>
        <taxon>Cytophagia</taxon>
        <taxon>Cytophagales</taxon>
        <taxon>Cyclobacteriaceae</taxon>
        <taxon>Mongoliibacter</taxon>
    </lineage>
</organism>
<keyword evidence="3" id="KW-1185">Reference proteome</keyword>
<sequence length="340" mass="37970">MHLVYIFLFLNLFIYFSVRFIYNLILFSQPLMKNLLITRFQNALAVLMTVAVLFSCNQVETFEIDDLNLNQEVLDRDGVTLTALNPNFMDFLNVYQVDACENFCIIPDDPTTYHVLSGRETYNPQIYVDYSVYHDDEKIYYNFTIGASNSSSPTIASVNGVPVGETSYSIEFDLPEDWEGCDLVERSFTVVRAGGGGGATGLTIETAYRLIPICVEEPDDLCPEDFSYERSGDDNNTILFKFTPKASLDFAEIQITTPQIADWESLDGKNYEEFGAGANGGLRWIGDLVCGEEITFELRFTPEACGQGNPNVNLVSTFNVKDLGGNKLTGQPIRSECISG</sequence>
<dbReference type="AlphaFoldDB" id="A0A2T0WR75"/>